<reference evidence="4" key="1">
    <citation type="journal article" date="2019" name="Int. J. Syst. Evol. Microbiol.">
        <title>The Global Catalogue of Microorganisms (GCM) 10K type strain sequencing project: providing services to taxonomists for standard genome sequencing and annotation.</title>
        <authorList>
            <consortium name="The Broad Institute Genomics Platform"/>
            <consortium name="The Broad Institute Genome Sequencing Center for Infectious Disease"/>
            <person name="Wu L."/>
            <person name="Ma J."/>
        </authorList>
    </citation>
    <scope>NUCLEOTIDE SEQUENCE [LARGE SCALE GENOMIC DNA]</scope>
    <source>
        <strain evidence="4">CCUG 52468</strain>
    </source>
</reference>
<dbReference type="EMBL" id="JBHTKY010000005">
    <property type="protein sequence ID" value="MFD1165044.1"/>
    <property type="molecule type" value="Genomic_DNA"/>
</dbReference>
<evidence type="ECO:0000313" key="4">
    <source>
        <dbReference type="Proteomes" id="UP001597205"/>
    </source>
</evidence>
<dbReference type="Pfam" id="PF02580">
    <property type="entry name" value="Tyr_Deacylase"/>
    <property type="match status" value="1"/>
</dbReference>
<dbReference type="PANTHER" id="PTHR10472">
    <property type="entry name" value="D-TYROSYL-TRNA TYR DEACYLASE"/>
    <property type="match status" value="1"/>
</dbReference>
<sequence length="152" mass="16982">MRAVIQRVTYASCTVNGQITGKIDQGLLIFLGVEEDDGKEDLQWLAQKLVNLRIFSDENGLMNKSIQDINGNILLISQFTLFAQTKKGNRPSFIRAGKPDIAKPMYEEMGKVLSELLNKNVQMGVFGGDMKIELLNDGPVTIIMNTKDKDNF</sequence>
<dbReference type="SUPFAM" id="SSF69500">
    <property type="entry name" value="DTD-like"/>
    <property type="match status" value="1"/>
</dbReference>
<dbReference type="EC" id="3.1.1.-" evidence="2"/>
<keyword evidence="2" id="KW-0963">Cytoplasm</keyword>
<evidence type="ECO:0000313" key="3">
    <source>
        <dbReference type="EMBL" id="MFD1165044.1"/>
    </source>
</evidence>
<comment type="catalytic activity">
    <reaction evidence="2">
        <text>a D-aminoacyl-tRNA + H2O = a tRNA + a D-alpha-amino acid + H(+)</text>
        <dbReference type="Rhea" id="RHEA:13953"/>
        <dbReference type="Rhea" id="RHEA-COMP:10123"/>
        <dbReference type="Rhea" id="RHEA-COMP:10124"/>
        <dbReference type="ChEBI" id="CHEBI:15377"/>
        <dbReference type="ChEBI" id="CHEBI:15378"/>
        <dbReference type="ChEBI" id="CHEBI:59871"/>
        <dbReference type="ChEBI" id="CHEBI:78442"/>
        <dbReference type="ChEBI" id="CHEBI:79333"/>
        <dbReference type="EC" id="3.1.1.96"/>
    </reaction>
</comment>
<comment type="caution">
    <text evidence="3">The sequence shown here is derived from an EMBL/GenBank/DDBJ whole genome shotgun (WGS) entry which is preliminary data.</text>
</comment>
<dbReference type="GO" id="GO:0051499">
    <property type="term" value="F:D-aminoacyl-tRNA deacylase activity"/>
    <property type="evidence" value="ECO:0007669"/>
    <property type="project" value="UniProtKB-EC"/>
</dbReference>
<evidence type="ECO:0000256" key="1">
    <source>
        <dbReference type="ARBA" id="ARBA00009673"/>
    </source>
</evidence>
<keyword evidence="4" id="KW-1185">Reference proteome</keyword>
<dbReference type="Proteomes" id="UP001597205">
    <property type="component" value="Unassembled WGS sequence"/>
</dbReference>
<keyword evidence="2" id="KW-0820">tRNA-binding</keyword>
<dbReference type="HAMAP" id="MF_00518">
    <property type="entry name" value="Deacylase_Dtd"/>
    <property type="match status" value="1"/>
</dbReference>
<evidence type="ECO:0000256" key="2">
    <source>
        <dbReference type="HAMAP-Rule" id="MF_00518"/>
    </source>
</evidence>
<gene>
    <name evidence="2 3" type="primary">dtd</name>
    <name evidence="3" type="ORF">ACFQ2C_05425</name>
</gene>
<keyword evidence="2 3" id="KW-0378">Hydrolase</keyword>
<organism evidence="3 4">
    <name type="scientific">Sphingobacterium daejeonense</name>
    <dbReference type="NCBI Taxonomy" id="371142"/>
    <lineage>
        <taxon>Bacteria</taxon>
        <taxon>Pseudomonadati</taxon>
        <taxon>Bacteroidota</taxon>
        <taxon>Sphingobacteriia</taxon>
        <taxon>Sphingobacteriales</taxon>
        <taxon>Sphingobacteriaceae</taxon>
        <taxon>Sphingobacterium</taxon>
    </lineage>
</organism>
<comment type="subunit">
    <text evidence="2">Homodimer.</text>
</comment>
<comment type="domain">
    <text evidence="2">A Gly-cisPro motif from one monomer fits into the active site of the other monomer to allow specific chiral rejection of L-amino acids.</text>
</comment>
<dbReference type="Gene3D" id="3.50.80.10">
    <property type="entry name" value="D-tyrosyl-tRNA(Tyr) deacylase"/>
    <property type="match status" value="1"/>
</dbReference>
<dbReference type="InterPro" id="IPR023509">
    <property type="entry name" value="DTD-like_sf"/>
</dbReference>
<protein>
    <recommendedName>
        <fullName evidence="2">D-aminoacyl-tRNA deacylase</fullName>
        <shortName evidence="2">DTD</shortName>
        <ecNumber evidence="2">3.1.1.96</ecNumber>
    </recommendedName>
    <alternativeName>
        <fullName evidence="2">Gly-tRNA(Ala) deacylase</fullName>
        <ecNumber evidence="2">3.1.1.-</ecNumber>
    </alternativeName>
</protein>
<dbReference type="InterPro" id="IPR003732">
    <property type="entry name" value="Daa-tRNA_deacyls_DTD"/>
</dbReference>
<dbReference type="EC" id="3.1.1.96" evidence="2"/>
<comment type="function">
    <text evidence="2">An aminoacyl-tRNA editing enzyme that deacylates mischarged D-aminoacyl-tRNAs. Also deacylates mischarged glycyl-tRNA(Ala), protecting cells against glycine mischarging by AlaRS. Acts via tRNA-based rather than protein-based catalysis; rejects L-amino acids rather than detecting D-amino acids in the active site. By recycling D-aminoacyl-tRNA to D-amino acids and free tRNA molecules, this enzyme counteracts the toxicity associated with the formation of D-aminoacyl-tRNA entities in vivo and helps enforce protein L-homochirality.</text>
</comment>
<name>A0ABW3RJ63_9SPHI</name>
<comment type="subcellular location">
    <subcellularLocation>
        <location evidence="2">Cytoplasm</location>
    </subcellularLocation>
</comment>
<feature type="short sequence motif" description="Gly-cisPro motif, important for rejection of L-amino acids" evidence="2">
    <location>
        <begin position="138"/>
        <end position="139"/>
    </location>
</feature>
<proteinExistence type="inferred from homology"/>
<dbReference type="RefSeq" id="WP_380895004.1">
    <property type="nucleotide sequence ID" value="NZ_JBHTKY010000005.1"/>
</dbReference>
<comment type="catalytic activity">
    <reaction evidence="2">
        <text>glycyl-tRNA(Ala) + H2O = tRNA(Ala) + glycine + H(+)</text>
        <dbReference type="Rhea" id="RHEA:53744"/>
        <dbReference type="Rhea" id="RHEA-COMP:9657"/>
        <dbReference type="Rhea" id="RHEA-COMP:13640"/>
        <dbReference type="ChEBI" id="CHEBI:15377"/>
        <dbReference type="ChEBI" id="CHEBI:15378"/>
        <dbReference type="ChEBI" id="CHEBI:57305"/>
        <dbReference type="ChEBI" id="CHEBI:78442"/>
        <dbReference type="ChEBI" id="CHEBI:78522"/>
    </reaction>
</comment>
<dbReference type="NCBIfam" id="TIGR00256">
    <property type="entry name" value="D-aminoacyl-tRNA deacylase"/>
    <property type="match status" value="1"/>
</dbReference>
<keyword evidence="2" id="KW-0694">RNA-binding</keyword>
<dbReference type="PANTHER" id="PTHR10472:SF5">
    <property type="entry name" value="D-AMINOACYL-TRNA DEACYLASE 1"/>
    <property type="match status" value="1"/>
</dbReference>
<comment type="similarity">
    <text evidence="1 2">Belongs to the DTD family.</text>
</comment>
<accession>A0ABW3RJ63</accession>